<protein>
    <recommendedName>
        <fullName evidence="2">histidine kinase</fullName>
        <ecNumber evidence="2">2.7.13.3</ecNumber>
    </recommendedName>
</protein>
<feature type="compositionally biased region" description="Basic and acidic residues" evidence="8">
    <location>
        <begin position="623"/>
        <end position="632"/>
    </location>
</feature>
<evidence type="ECO:0000256" key="6">
    <source>
        <dbReference type="ARBA" id="ARBA00022777"/>
    </source>
</evidence>
<evidence type="ECO:0000256" key="7">
    <source>
        <dbReference type="ARBA" id="ARBA00022989"/>
    </source>
</evidence>
<dbReference type="PANTHER" id="PTHR45436">
    <property type="entry name" value="SENSOR HISTIDINE KINASE YKOH"/>
    <property type="match status" value="1"/>
</dbReference>
<evidence type="ECO:0000259" key="10">
    <source>
        <dbReference type="PROSITE" id="PS50109"/>
    </source>
</evidence>
<accession>A0A7W5VFY6</accession>
<dbReference type="InterPro" id="IPR003594">
    <property type="entry name" value="HATPase_dom"/>
</dbReference>
<comment type="caution">
    <text evidence="11">The sequence shown here is derived from an EMBL/GenBank/DDBJ whole genome shotgun (WGS) entry which is preliminary data.</text>
</comment>
<dbReference type="GO" id="GO:0005886">
    <property type="term" value="C:plasma membrane"/>
    <property type="evidence" value="ECO:0007669"/>
    <property type="project" value="TreeGrafter"/>
</dbReference>
<keyword evidence="6 11" id="KW-0418">Kinase</keyword>
<sequence>MARSRTIRVKIVGLLLVPLVSMVTLWVIIVAVTAGESLELRSYKERWTNLRQPASKLISELQRERLSSASLVVDRATADEQAEAYTQRARTDTARERFRQLSELSRGSSTPAVRTEIDTVLTQLAHLEGIRGEIDAGLSPILPTIEAYNAISDALFGLQRSVALIDDIPIYEQSRLVINLGYAKELLTREQAIAVGDPGEEERKLFTQLVGNRRFLIDQALAELDAPLREIQVGIITSPAYQRLRIMEEQIIAGHAPADWPTASDALATTIQEAQNSASVLLSERAEPVADAVLVRALVLAGTGLVVVVVSIVISLRMGNRLSRELGTLRQAALEVAESRLPQVVRKLRQGEEVEVPALTVPGRTAEIQDVGKAFATVQQTAVEAAVGEAKLRAGVGQVFRNLARRSQTLLHRQRIQLDGMQRTATDPQALDDLFRLDHLTTRMRRHAEGLIILSGAVPGRGWRKPVPLHDVVRGASAEVEDYTRVSVSPMPDHSLAGPVVGDVIHLIAELIENATVFSPPHTAVTVRGELAAHGFAIEVEDRGLGLSEEELTDLNERLANPPEFDLADSDRLGLFVVARLAARHDIRVTLRGSPYGGTTAIVLIPGELVSERTSSEEESDAPQEHDPEPARRMRVVTSD</sequence>
<dbReference type="Gene3D" id="6.10.340.10">
    <property type="match status" value="1"/>
</dbReference>
<dbReference type="RefSeq" id="WP_183657002.1">
    <property type="nucleotide sequence ID" value="NZ_JACIBV010000001.1"/>
</dbReference>
<dbReference type="SMART" id="SM00387">
    <property type="entry name" value="HATPase_c"/>
    <property type="match status" value="1"/>
</dbReference>
<dbReference type="InterPro" id="IPR005467">
    <property type="entry name" value="His_kinase_dom"/>
</dbReference>
<dbReference type="PANTHER" id="PTHR45436:SF5">
    <property type="entry name" value="SENSOR HISTIDINE KINASE TRCS"/>
    <property type="match status" value="1"/>
</dbReference>
<evidence type="ECO:0000256" key="1">
    <source>
        <dbReference type="ARBA" id="ARBA00000085"/>
    </source>
</evidence>
<feature type="domain" description="Histidine kinase" evidence="10">
    <location>
        <begin position="504"/>
        <end position="609"/>
    </location>
</feature>
<feature type="transmembrane region" description="Helical" evidence="9">
    <location>
        <begin position="12"/>
        <end position="34"/>
    </location>
</feature>
<proteinExistence type="predicted"/>
<keyword evidence="12" id="KW-1185">Reference proteome</keyword>
<dbReference type="InterPro" id="IPR013587">
    <property type="entry name" value="Nitrate/nitrite_sensing"/>
</dbReference>
<keyword evidence="7 9" id="KW-1133">Transmembrane helix</keyword>
<dbReference type="GO" id="GO:0004673">
    <property type="term" value="F:protein histidine kinase activity"/>
    <property type="evidence" value="ECO:0007669"/>
    <property type="project" value="UniProtKB-EC"/>
</dbReference>
<dbReference type="SUPFAM" id="SSF55874">
    <property type="entry name" value="ATPase domain of HSP90 chaperone/DNA topoisomerase II/histidine kinase"/>
    <property type="match status" value="1"/>
</dbReference>
<dbReference type="EC" id="2.7.13.3" evidence="2"/>
<feature type="region of interest" description="Disordered" evidence="8">
    <location>
        <begin position="610"/>
        <end position="640"/>
    </location>
</feature>
<evidence type="ECO:0000256" key="9">
    <source>
        <dbReference type="SAM" id="Phobius"/>
    </source>
</evidence>
<evidence type="ECO:0000256" key="4">
    <source>
        <dbReference type="ARBA" id="ARBA00022679"/>
    </source>
</evidence>
<evidence type="ECO:0000256" key="8">
    <source>
        <dbReference type="SAM" id="MobiDB-lite"/>
    </source>
</evidence>
<dbReference type="GeneID" id="95393357"/>
<feature type="transmembrane region" description="Helical" evidence="9">
    <location>
        <begin position="293"/>
        <end position="316"/>
    </location>
</feature>
<dbReference type="InterPro" id="IPR036890">
    <property type="entry name" value="HATPase_C_sf"/>
</dbReference>
<dbReference type="Pfam" id="PF02518">
    <property type="entry name" value="HATPase_c"/>
    <property type="match status" value="1"/>
</dbReference>
<name>A0A7W5VFY6_9ACTN</name>
<keyword evidence="5 9" id="KW-0812">Transmembrane</keyword>
<gene>
    <name evidence="11" type="ORF">FHR33_007110</name>
</gene>
<evidence type="ECO:0000256" key="3">
    <source>
        <dbReference type="ARBA" id="ARBA00022553"/>
    </source>
</evidence>
<keyword evidence="9" id="KW-0472">Membrane</keyword>
<dbReference type="AlphaFoldDB" id="A0A7W5VFY6"/>
<comment type="catalytic activity">
    <reaction evidence="1">
        <text>ATP + protein L-histidine = ADP + protein N-phospho-L-histidine.</text>
        <dbReference type="EC" id="2.7.13.3"/>
    </reaction>
</comment>
<keyword evidence="4" id="KW-0808">Transferase</keyword>
<reference evidence="11 12" key="1">
    <citation type="submission" date="2020-08" db="EMBL/GenBank/DDBJ databases">
        <title>Sequencing the genomes of 1000 actinobacteria strains.</title>
        <authorList>
            <person name="Klenk H.-P."/>
        </authorList>
    </citation>
    <scope>NUCLEOTIDE SEQUENCE [LARGE SCALE GENOMIC DNA]</scope>
    <source>
        <strain evidence="11 12">DSM 44320</strain>
    </source>
</reference>
<dbReference type="Proteomes" id="UP000579945">
    <property type="component" value="Unassembled WGS sequence"/>
</dbReference>
<evidence type="ECO:0000256" key="2">
    <source>
        <dbReference type="ARBA" id="ARBA00012438"/>
    </source>
</evidence>
<dbReference type="InterPro" id="IPR050428">
    <property type="entry name" value="TCS_sensor_his_kinase"/>
</dbReference>
<evidence type="ECO:0000313" key="11">
    <source>
        <dbReference type="EMBL" id="MBB3731250.1"/>
    </source>
</evidence>
<dbReference type="EMBL" id="JACIBV010000001">
    <property type="protein sequence ID" value="MBB3731250.1"/>
    <property type="molecule type" value="Genomic_DNA"/>
</dbReference>
<organism evidence="11 12">
    <name type="scientific">Nonomuraea dietziae</name>
    <dbReference type="NCBI Taxonomy" id="65515"/>
    <lineage>
        <taxon>Bacteria</taxon>
        <taxon>Bacillati</taxon>
        <taxon>Actinomycetota</taxon>
        <taxon>Actinomycetes</taxon>
        <taxon>Streptosporangiales</taxon>
        <taxon>Streptosporangiaceae</taxon>
        <taxon>Nonomuraea</taxon>
    </lineage>
</organism>
<dbReference type="GO" id="GO:0000160">
    <property type="term" value="P:phosphorelay signal transduction system"/>
    <property type="evidence" value="ECO:0007669"/>
    <property type="project" value="TreeGrafter"/>
</dbReference>
<keyword evidence="3" id="KW-0597">Phosphoprotein</keyword>
<evidence type="ECO:0000256" key="5">
    <source>
        <dbReference type="ARBA" id="ARBA00022692"/>
    </source>
</evidence>
<dbReference type="Gene3D" id="3.30.565.10">
    <property type="entry name" value="Histidine kinase-like ATPase, C-terminal domain"/>
    <property type="match status" value="1"/>
</dbReference>
<dbReference type="PROSITE" id="PS50109">
    <property type="entry name" value="HIS_KIN"/>
    <property type="match status" value="1"/>
</dbReference>
<evidence type="ECO:0000313" key="12">
    <source>
        <dbReference type="Proteomes" id="UP000579945"/>
    </source>
</evidence>
<dbReference type="Pfam" id="PF08376">
    <property type="entry name" value="NIT"/>
    <property type="match status" value="1"/>
</dbReference>